<dbReference type="FunFam" id="3.50.50.60:FF:000100">
    <property type="entry name" value="Flavin-containing monooxygenase"/>
    <property type="match status" value="1"/>
</dbReference>
<dbReference type="InterPro" id="IPR050982">
    <property type="entry name" value="Auxin_biosynth/cation_transpt"/>
</dbReference>
<keyword evidence="6 9" id="KW-0560">Oxidoreductase</keyword>
<dbReference type="GO" id="GO:0004497">
    <property type="term" value="F:monooxygenase activity"/>
    <property type="evidence" value="ECO:0000318"/>
    <property type="project" value="GO_Central"/>
</dbReference>
<evidence type="ECO:0000256" key="9">
    <source>
        <dbReference type="RuleBase" id="RU361177"/>
    </source>
</evidence>
<dbReference type="GO" id="GO:0004499">
    <property type="term" value="F:N,N-dimethylaniline monooxygenase activity"/>
    <property type="evidence" value="ECO:0007669"/>
    <property type="project" value="InterPro"/>
</dbReference>
<dbReference type="EnsemblPlants" id="KQK03366">
    <property type="protein sequence ID" value="KQK03366"/>
    <property type="gene ID" value="BRADI_2g07407v3"/>
</dbReference>
<evidence type="ECO:0000256" key="2">
    <source>
        <dbReference type="ARBA" id="ARBA00009183"/>
    </source>
</evidence>
<dbReference type="GO" id="GO:0050661">
    <property type="term" value="F:NADP binding"/>
    <property type="evidence" value="ECO:0007669"/>
    <property type="project" value="InterPro"/>
</dbReference>
<protein>
    <recommendedName>
        <fullName evidence="9">Flavin-containing monooxygenase</fullName>
        <ecNumber evidence="9">1.-.-.-</ecNumber>
    </recommendedName>
</protein>
<accession>A0A0Q3MG03</accession>
<dbReference type="HOGENOM" id="CLU_006909_2_0_1"/>
<dbReference type="Gene3D" id="3.50.50.60">
    <property type="entry name" value="FAD/NAD(P)-binding domain"/>
    <property type="match status" value="1"/>
</dbReference>
<dbReference type="Gramene" id="KQK03366">
    <property type="protein sequence ID" value="KQK03366"/>
    <property type="gene ID" value="BRADI_2g07407v3"/>
</dbReference>
<dbReference type="KEGG" id="bdi:100832029"/>
<comment type="catalytic activity">
    <reaction evidence="8">
        <text>indole-3-pyruvate + NADPH + O2 + H(+) = (indol-3-yl)acetate + CO2 + NADP(+) + H2O</text>
        <dbReference type="Rhea" id="RHEA:34331"/>
        <dbReference type="ChEBI" id="CHEBI:15377"/>
        <dbReference type="ChEBI" id="CHEBI:15378"/>
        <dbReference type="ChEBI" id="CHEBI:15379"/>
        <dbReference type="ChEBI" id="CHEBI:16526"/>
        <dbReference type="ChEBI" id="CHEBI:17640"/>
        <dbReference type="ChEBI" id="CHEBI:30854"/>
        <dbReference type="ChEBI" id="CHEBI:57783"/>
        <dbReference type="ChEBI" id="CHEBI:58349"/>
        <dbReference type="EC" id="1.14.13.168"/>
    </reaction>
</comment>
<dbReference type="PANTHER" id="PTHR43539">
    <property type="entry name" value="FLAVIN-BINDING MONOOXYGENASE-LIKE PROTEIN (AFU_ORTHOLOGUE AFUA_4G09220)"/>
    <property type="match status" value="1"/>
</dbReference>
<dbReference type="GO" id="GO:0009901">
    <property type="term" value="P:anther dehiscence"/>
    <property type="evidence" value="ECO:0007669"/>
    <property type="project" value="EnsemblPlants"/>
</dbReference>
<comment type="similarity">
    <text evidence="2 9">Belongs to the FMO family.</text>
</comment>
<organism evidence="10">
    <name type="scientific">Brachypodium distachyon</name>
    <name type="common">Purple false brome</name>
    <name type="synonym">Trachynia distachya</name>
    <dbReference type="NCBI Taxonomy" id="15368"/>
    <lineage>
        <taxon>Eukaryota</taxon>
        <taxon>Viridiplantae</taxon>
        <taxon>Streptophyta</taxon>
        <taxon>Embryophyta</taxon>
        <taxon>Tracheophyta</taxon>
        <taxon>Spermatophyta</taxon>
        <taxon>Magnoliopsida</taxon>
        <taxon>Liliopsida</taxon>
        <taxon>Poales</taxon>
        <taxon>Poaceae</taxon>
        <taxon>BOP clade</taxon>
        <taxon>Pooideae</taxon>
        <taxon>Stipodae</taxon>
        <taxon>Brachypodieae</taxon>
        <taxon>Brachypodium</taxon>
    </lineage>
</organism>
<evidence type="ECO:0000256" key="6">
    <source>
        <dbReference type="ARBA" id="ARBA00023002"/>
    </source>
</evidence>
<keyword evidence="4 9" id="KW-0274">FAD</keyword>
<dbReference type="STRING" id="15368.I1HDF5"/>
<evidence type="ECO:0000313" key="11">
    <source>
        <dbReference type="EnsemblPlants" id="KQK03366"/>
    </source>
</evidence>
<dbReference type="InterPro" id="IPR020946">
    <property type="entry name" value="Flavin_mOase-like"/>
</dbReference>
<keyword evidence="7 9" id="KW-0503">Monooxygenase</keyword>
<dbReference type="GeneID" id="100832029"/>
<dbReference type="AlphaFoldDB" id="I1HDF5"/>
<comment type="cofactor">
    <cofactor evidence="1 9">
        <name>FAD</name>
        <dbReference type="ChEBI" id="CHEBI:57692"/>
    </cofactor>
</comment>
<dbReference type="OrthoDB" id="66881at2759"/>
<evidence type="ECO:0000313" key="10">
    <source>
        <dbReference type="EMBL" id="KQK03366.2"/>
    </source>
</evidence>
<reference evidence="10" key="2">
    <citation type="submission" date="2017-06" db="EMBL/GenBank/DDBJ databases">
        <title>WGS assembly of Brachypodium distachyon.</title>
        <authorList>
            <consortium name="The International Brachypodium Initiative"/>
            <person name="Lucas S."/>
            <person name="Harmon-Smith M."/>
            <person name="Lail K."/>
            <person name="Tice H."/>
            <person name="Grimwood J."/>
            <person name="Bruce D."/>
            <person name="Barry K."/>
            <person name="Shu S."/>
            <person name="Lindquist E."/>
            <person name="Wang M."/>
            <person name="Pitluck S."/>
            <person name="Vogel J.P."/>
            <person name="Garvin D.F."/>
            <person name="Mockler T.C."/>
            <person name="Schmutz J."/>
            <person name="Rokhsar D."/>
            <person name="Bevan M.W."/>
        </authorList>
    </citation>
    <scope>NUCLEOTIDE SEQUENCE</scope>
    <source>
        <strain evidence="10">Bd21</strain>
    </source>
</reference>
<proteinExistence type="inferred from homology"/>
<sequence>MDCFAEAEGKRSHDPLYCNPPAALATGFPIEDVKFEKVAGPLIVGAGPAGLATAALLGQQNVPYVLLERCSCIGSLWRHRTYDRLCLHLPKNFCELPLMPFPSSFPTYPTREQFLDYLESYAKRFDVQPVFRQAVVSAEFNGEFWWVRTKQVISAAIGGQQAVLGSAITMYRCKWLVVATGENAEPRVPEIEGAKRFKGQIMHSSEYRSGEGYAGKRVLVVGCGNSGMEVSLDLSNHNAHAAMVVRDTVNVLPREILGHSTFGISAWLLKWLPIKTVDMILLTMSRFVMGDITRLGIARPSLGPMELKSVSGKTPVLDVGTIAKIWSGNIQVFPAIQCFKEHGVEFIDGRIKNFDVVILATGYKSNVPYWLKEKQFFSEKDGFPRNSKEWKGKNGLYAVGFSRRGLTGVAMDATQISDDITKNWRDMHTRDVREDPSSRSGTVIFN</sequence>
<reference evidence="10 11" key="1">
    <citation type="journal article" date="2010" name="Nature">
        <title>Genome sequencing and analysis of the model grass Brachypodium distachyon.</title>
        <authorList>
            <consortium name="International Brachypodium Initiative"/>
        </authorList>
    </citation>
    <scope>NUCLEOTIDE SEQUENCE [LARGE SCALE GENOMIC DNA]</scope>
    <source>
        <strain evidence="10">Bd21</strain>
        <strain evidence="11">cv. Bd21</strain>
    </source>
</reference>
<dbReference type="PANTHER" id="PTHR43539:SF88">
    <property type="entry name" value="INDOLE-3-PYRUVATE MONOOXYGENASE YUCCA4"/>
    <property type="match status" value="1"/>
</dbReference>
<keyword evidence="12" id="KW-1185">Reference proteome</keyword>
<dbReference type="InterPro" id="IPR036188">
    <property type="entry name" value="FAD/NAD-bd_sf"/>
</dbReference>
<dbReference type="Proteomes" id="UP000008810">
    <property type="component" value="Chromosome 2"/>
</dbReference>
<dbReference type="PRINTS" id="PR00368">
    <property type="entry name" value="FADPNR"/>
</dbReference>
<evidence type="ECO:0000256" key="1">
    <source>
        <dbReference type="ARBA" id="ARBA00001974"/>
    </source>
</evidence>
<gene>
    <name evidence="11" type="primary">LOC100832029</name>
    <name evidence="10" type="ORF">BRADI_2g07407v3</name>
</gene>
<dbReference type="SUPFAM" id="SSF51905">
    <property type="entry name" value="FAD/NAD(P)-binding domain"/>
    <property type="match status" value="2"/>
</dbReference>
<dbReference type="PRINTS" id="PR00411">
    <property type="entry name" value="PNDRDTASEI"/>
</dbReference>
<dbReference type="Pfam" id="PF00743">
    <property type="entry name" value="FMO-like"/>
    <property type="match status" value="1"/>
</dbReference>
<reference evidence="11" key="3">
    <citation type="submission" date="2018-08" db="UniProtKB">
        <authorList>
            <consortium name="EnsemblPlants"/>
        </authorList>
    </citation>
    <scope>IDENTIFICATION</scope>
    <source>
        <strain evidence="11">cv. Bd21</strain>
    </source>
</reference>
<dbReference type="EC" id="1.-.-.-" evidence="9"/>
<dbReference type="RefSeq" id="XP_003565511.1">
    <property type="nucleotide sequence ID" value="XM_003565463.4"/>
</dbReference>
<keyword evidence="5" id="KW-0521">NADP</keyword>
<evidence type="ECO:0000256" key="5">
    <source>
        <dbReference type="ARBA" id="ARBA00022857"/>
    </source>
</evidence>
<dbReference type="GO" id="GO:0050660">
    <property type="term" value="F:flavin adenine dinucleotide binding"/>
    <property type="evidence" value="ECO:0000318"/>
    <property type="project" value="GO_Central"/>
</dbReference>
<dbReference type="EMBL" id="CM000881">
    <property type="protein sequence ID" value="KQK03366.2"/>
    <property type="molecule type" value="Genomic_DNA"/>
</dbReference>
<evidence type="ECO:0000313" key="12">
    <source>
        <dbReference type="Proteomes" id="UP000008810"/>
    </source>
</evidence>
<dbReference type="GO" id="GO:0103075">
    <property type="term" value="F:indole-3-pyruvate monooxygenase activity"/>
    <property type="evidence" value="ECO:0007669"/>
    <property type="project" value="UniProtKB-EC"/>
</dbReference>
<keyword evidence="3 9" id="KW-0285">Flavoprotein</keyword>
<evidence type="ECO:0000256" key="3">
    <source>
        <dbReference type="ARBA" id="ARBA00022630"/>
    </source>
</evidence>
<name>I1HDF5_BRADI</name>
<dbReference type="OMA" id="GQIMHSS"/>
<accession>I1HDF5</accession>
<dbReference type="GO" id="GO:0009851">
    <property type="term" value="P:auxin biosynthetic process"/>
    <property type="evidence" value="ECO:0000318"/>
    <property type="project" value="GO_Central"/>
</dbReference>
<evidence type="ECO:0000256" key="7">
    <source>
        <dbReference type="ARBA" id="ARBA00023033"/>
    </source>
</evidence>
<evidence type="ECO:0000256" key="4">
    <source>
        <dbReference type="ARBA" id="ARBA00022827"/>
    </source>
</evidence>
<dbReference type="eggNOG" id="KOG1399">
    <property type="taxonomic scope" value="Eukaryota"/>
</dbReference>
<evidence type="ECO:0000256" key="8">
    <source>
        <dbReference type="ARBA" id="ARBA00047707"/>
    </source>
</evidence>